<dbReference type="Pfam" id="PF01359">
    <property type="entry name" value="Transposase_1"/>
    <property type="match status" value="1"/>
</dbReference>
<sequence length="120" mass="14070">MHPKADTYTGLSDPRLVLGYSGEQALGKPGSTNNKLMHYVWWDWMGIVHYEFLPPKTINSDLYCQQLMRLKQELEKKRPDSINRKDLMMELLNFQLHYQTLKANHGQSVFHDITNKLKHG</sequence>
<proteinExistence type="predicted"/>
<comment type="caution">
    <text evidence="1">The sequence shown here is derived from an EMBL/GenBank/DDBJ whole genome shotgun (WGS) entry which is preliminary data.</text>
</comment>
<organism evidence="1 2">
    <name type="scientific">Eumeta variegata</name>
    <name type="common">Bagworm moth</name>
    <name type="synonym">Eumeta japonica</name>
    <dbReference type="NCBI Taxonomy" id="151549"/>
    <lineage>
        <taxon>Eukaryota</taxon>
        <taxon>Metazoa</taxon>
        <taxon>Ecdysozoa</taxon>
        <taxon>Arthropoda</taxon>
        <taxon>Hexapoda</taxon>
        <taxon>Insecta</taxon>
        <taxon>Pterygota</taxon>
        <taxon>Neoptera</taxon>
        <taxon>Endopterygota</taxon>
        <taxon>Lepidoptera</taxon>
        <taxon>Glossata</taxon>
        <taxon>Ditrysia</taxon>
        <taxon>Tineoidea</taxon>
        <taxon>Psychidae</taxon>
        <taxon>Oiketicinae</taxon>
        <taxon>Eumeta</taxon>
    </lineage>
</organism>
<reference evidence="1 2" key="1">
    <citation type="journal article" date="2019" name="Commun. Biol.">
        <title>The bagworm genome reveals a unique fibroin gene that provides high tensile strength.</title>
        <authorList>
            <person name="Kono N."/>
            <person name="Nakamura H."/>
            <person name="Ohtoshi R."/>
            <person name="Tomita M."/>
            <person name="Numata K."/>
            <person name="Arakawa K."/>
        </authorList>
    </citation>
    <scope>NUCLEOTIDE SEQUENCE [LARGE SCALE GENOMIC DNA]</scope>
</reference>
<dbReference type="EMBL" id="BGZK01000177">
    <property type="protein sequence ID" value="GBP26161.1"/>
    <property type="molecule type" value="Genomic_DNA"/>
</dbReference>
<dbReference type="Gene3D" id="3.30.420.10">
    <property type="entry name" value="Ribonuclease H-like superfamily/Ribonuclease H"/>
    <property type="match status" value="1"/>
</dbReference>
<dbReference type="InterPro" id="IPR001888">
    <property type="entry name" value="Transposase_1"/>
</dbReference>
<evidence type="ECO:0000313" key="2">
    <source>
        <dbReference type="Proteomes" id="UP000299102"/>
    </source>
</evidence>
<gene>
    <name evidence="1" type="ORF">EVAR_74923_1</name>
</gene>
<dbReference type="InterPro" id="IPR036397">
    <property type="entry name" value="RNaseH_sf"/>
</dbReference>
<accession>A0A4C1UI66</accession>
<dbReference type="GO" id="GO:0003676">
    <property type="term" value="F:nucleic acid binding"/>
    <property type="evidence" value="ECO:0007669"/>
    <property type="project" value="InterPro"/>
</dbReference>
<dbReference type="OrthoDB" id="8147172at2759"/>
<name>A0A4C1UI66_EUMVA</name>
<dbReference type="AlphaFoldDB" id="A0A4C1UI66"/>
<keyword evidence="2" id="KW-1185">Reference proteome</keyword>
<evidence type="ECO:0000313" key="1">
    <source>
        <dbReference type="EMBL" id="GBP26161.1"/>
    </source>
</evidence>
<protein>
    <submittedName>
        <fullName evidence="1">Mariner Mos1 transposase</fullName>
    </submittedName>
</protein>
<dbReference type="Proteomes" id="UP000299102">
    <property type="component" value="Unassembled WGS sequence"/>
</dbReference>